<dbReference type="STRING" id="39841.SAMN05660836_01855"/>
<gene>
    <name evidence="1" type="ORF">SAMN05660836_01855</name>
</gene>
<dbReference type="OrthoDB" id="5512031at2"/>
<dbReference type="EMBL" id="FOUU01000006">
    <property type="protein sequence ID" value="SFM89601.1"/>
    <property type="molecule type" value="Genomic_DNA"/>
</dbReference>
<dbReference type="RefSeq" id="WP_093395248.1">
    <property type="nucleotide sequence ID" value="NZ_FOUU01000006.1"/>
</dbReference>
<evidence type="ECO:0000313" key="1">
    <source>
        <dbReference type="EMBL" id="SFM89601.1"/>
    </source>
</evidence>
<sequence>MVAFGPQKVPSHIIVCPFCETCLPVPSDFDAVYKCECGACYKVCSINAVEKGVYEIAGELWTEEELTFIQNVPVDVCNIVVEKDFDRLLSLREASDASLLERFFKYNADEKLGLVWVKRLI</sequence>
<reference evidence="1 2" key="1">
    <citation type="submission" date="2016-10" db="EMBL/GenBank/DDBJ databases">
        <authorList>
            <person name="de Groot N.N."/>
        </authorList>
    </citation>
    <scope>NUCLEOTIDE SEQUENCE [LARGE SCALE GENOMIC DNA]</scope>
    <source>
        <strain evidence="1 2">DSM 9990</strain>
    </source>
</reference>
<proteinExistence type="predicted"/>
<protein>
    <submittedName>
        <fullName evidence="1">Uncharacterized protein</fullName>
    </submittedName>
</protein>
<name>A0A1I4UL07_9BACT</name>
<dbReference type="AlphaFoldDB" id="A0A1I4UL07"/>
<dbReference type="Proteomes" id="UP000199611">
    <property type="component" value="Unassembled WGS sequence"/>
</dbReference>
<organism evidence="1 2">
    <name type="scientific">Thermodesulforhabdus norvegica</name>
    <dbReference type="NCBI Taxonomy" id="39841"/>
    <lineage>
        <taxon>Bacteria</taxon>
        <taxon>Pseudomonadati</taxon>
        <taxon>Thermodesulfobacteriota</taxon>
        <taxon>Syntrophobacteria</taxon>
        <taxon>Syntrophobacterales</taxon>
        <taxon>Thermodesulforhabdaceae</taxon>
        <taxon>Thermodesulforhabdus</taxon>
    </lineage>
</organism>
<evidence type="ECO:0000313" key="2">
    <source>
        <dbReference type="Proteomes" id="UP000199611"/>
    </source>
</evidence>
<keyword evidence="2" id="KW-1185">Reference proteome</keyword>
<accession>A0A1I4UL07</accession>